<feature type="transmembrane region" description="Helical" evidence="1">
    <location>
        <begin position="127"/>
        <end position="145"/>
    </location>
</feature>
<evidence type="ECO:0000259" key="2">
    <source>
        <dbReference type="Pfam" id="PF10328"/>
    </source>
</evidence>
<protein>
    <recommendedName>
        <fullName evidence="2">7TM GPCR serpentine receptor class x (Srx) domain-containing protein</fullName>
    </recommendedName>
</protein>
<dbReference type="Pfam" id="PF10328">
    <property type="entry name" value="7TM_GPCR_Srx"/>
    <property type="match status" value="1"/>
</dbReference>
<sequence length="150" mass="16409">MSLNRVEVGGFSHAGCYFFFDYVSSLWTFGATTCGTALGLYVDFGYSVALFGVIMVLDLVTLTVLRTAHRVKSASHAIHQRKEVMFFVQAFATSVTYCCMLICFHVISPLLPAGIALVISRTTVWEMAHAGGGNICSCFVIFPMVTELTK</sequence>
<dbReference type="PANTHER" id="PTHR23017">
    <property type="entry name" value="SERPENTINE RECEPTOR, CLASS X"/>
    <property type="match status" value="1"/>
</dbReference>
<name>A0A0D6M6J0_9BILA</name>
<feature type="transmembrane region" description="Helical" evidence="1">
    <location>
        <begin position="86"/>
        <end position="107"/>
    </location>
</feature>
<proteinExistence type="predicted"/>
<dbReference type="EMBL" id="KE124799">
    <property type="protein sequence ID" value="EPB79108.1"/>
    <property type="molecule type" value="Genomic_DNA"/>
</dbReference>
<dbReference type="AlphaFoldDB" id="A0A0D6M6J0"/>
<keyword evidence="4" id="KW-1185">Reference proteome</keyword>
<dbReference type="Proteomes" id="UP000054495">
    <property type="component" value="Unassembled WGS sequence"/>
</dbReference>
<evidence type="ECO:0000313" key="3">
    <source>
        <dbReference type="EMBL" id="EPB79108.1"/>
    </source>
</evidence>
<accession>A0A0D6M6J0</accession>
<evidence type="ECO:0000313" key="4">
    <source>
        <dbReference type="Proteomes" id="UP000054495"/>
    </source>
</evidence>
<gene>
    <name evidence="3" type="ORF">ANCCEY_01747</name>
</gene>
<feature type="transmembrane region" description="Helical" evidence="1">
    <location>
        <begin position="44"/>
        <end position="65"/>
    </location>
</feature>
<keyword evidence="1" id="KW-0812">Transmembrane</keyword>
<dbReference type="PANTHER" id="PTHR23017:SF3">
    <property type="entry name" value="G-PROTEIN COUPLED RECEPTORS FAMILY 1 PROFILE DOMAIN-CONTAINING PROTEIN"/>
    <property type="match status" value="1"/>
</dbReference>
<reference evidence="3 4" key="1">
    <citation type="submission" date="2013-05" db="EMBL/GenBank/DDBJ databases">
        <title>Draft genome of the parasitic nematode Anyclostoma ceylanicum.</title>
        <authorList>
            <person name="Mitreva M."/>
        </authorList>
    </citation>
    <scope>NUCLEOTIDE SEQUENCE [LARGE SCALE GENOMIC DNA]</scope>
</reference>
<keyword evidence="1" id="KW-0472">Membrane</keyword>
<dbReference type="InterPro" id="IPR019430">
    <property type="entry name" value="7TM_GPCR_serpentine_rcpt_Srx"/>
</dbReference>
<organism evidence="3 4">
    <name type="scientific">Ancylostoma ceylanicum</name>
    <dbReference type="NCBI Taxonomy" id="53326"/>
    <lineage>
        <taxon>Eukaryota</taxon>
        <taxon>Metazoa</taxon>
        <taxon>Ecdysozoa</taxon>
        <taxon>Nematoda</taxon>
        <taxon>Chromadorea</taxon>
        <taxon>Rhabditida</taxon>
        <taxon>Rhabditina</taxon>
        <taxon>Rhabditomorpha</taxon>
        <taxon>Strongyloidea</taxon>
        <taxon>Ancylostomatidae</taxon>
        <taxon>Ancylostomatinae</taxon>
        <taxon>Ancylostoma</taxon>
    </lineage>
</organism>
<feature type="domain" description="7TM GPCR serpentine receptor class x (Srx)" evidence="2">
    <location>
        <begin position="13"/>
        <end position="136"/>
    </location>
</feature>
<keyword evidence="1" id="KW-1133">Transmembrane helix</keyword>
<evidence type="ECO:0000256" key="1">
    <source>
        <dbReference type="SAM" id="Phobius"/>
    </source>
</evidence>